<evidence type="ECO:0008006" key="4">
    <source>
        <dbReference type="Google" id="ProtNLM"/>
    </source>
</evidence>
<evidence type="ECO:0000313" key="2">
    <source>
        <dbReference type="EMBL" id="GJD92448.1"/>
    </source>
</evidence>
<feature type="chain" id="PRO_5043977567" description="DUF3617 family protein" evidence="1">
    <location>
        <begin position="27"/>
        <end position="124"/>
    </location>
</feature>
<protein>
    <recommendedName>
        <fullName evidence="4">DUF3617 family protein</fullName>
    </recommendedName>
</protein>
<evidence type="ECO:0000256" key="1">
    <source>
        <dbReference type="SAM" id="SignalP"/>
    </source>
</evidence>
<reference evidence="2" key="2">
    <citation type="submission" date="2021-08" db="EMBL/GenBank/DDBJ databases">
        <authorList>
            <person name="Tani A."/>
            <person name="Ola A."/>
            <person name="Ogura Y."/>
            <person name="Katsura K."/>
            <person name="Hayashi T."/>
        </authorList>
    </citation>
    <scope>NUCLEOTIDE SEQUENCE</scope>
    <source>
        <strain evidence="2">DSM 16372</strain>
    </source>
</reference>
<accession>A0AAV4ZXP8</accession>
<comment type="caution">
    <text evidence="2">The sequence shown here is derived from an EMBL/GenBank/DDBJ whole genome shotgun (WGS) entry which is preliminary data.</text>
</comment>
<dbReference type="Proteomes" id="UP001055247">
    <property type="component" value="Unassembled WGS sequence"/>
</dbReference>
<dbReference type="AlphaFoldDB" id="A0AAV4ZXP8"/>
<dbReference type="PROSITE" id="PS51257">
    <property type="entry name" value="PROKAR_LIPOPROTEIN"/>
    <property type="match status" value="1"/>
</dbReference>
<keyword evidence="1" id="KW-0732">Signal</keyword>
<feature type="signal peptide" evidence="1">
    <location>
        <begin position="1"/>
        <end position="26"/>
    </location>
</feature>
<evidence type="ECO:0000313" key="3">
    <source>
        <dbReference type="Proteomes" id="UP001055247"/>
    </source>
</evidence>
<dbReference type="EMBL" id="BPQO01000045">
    <property type="protein sequence ID" value="GJD92448.1"/>
    <property type="molecule type" value="Genomic_DNA"/>
</dbReference>
<keyword evidence="3" id="KW-1185">Reference proteome</keyword>
<proteinExistence type="predicted"/>
<organism evidence="2 3">
    <name type="scientific">Methylobacterium hispanicum</name>
    <dbReference type="NCBI Taxonomy" id="270350"/>
    <lineage>
        <taxon>Bacteria</taxon>
        <taxon>Pseudomonadati</taxon>
        <taxon>Pseudomonadota</taxon>
        <taxon>Alphaproteobacteria</taxon>
        <taxon>Hyphomicrobiales</taxon>
        <taxon>Methylobacteriaceae</taxon>
        <taxon>Methylobacterium</taxon>
    </lineage>
</organism>
<gene>
    <name evidence="2" type="ORF">BHAOGJBA_6002</name>
</gene>
<sequence>MPSRPIVLAVVTLAATLACVPAPVMAAGRTIVGDWSPNPRMCRPMDGALKIVPLGMAGDEFSCNFKSVARSGDVVTWRGSCGFTDGTKAATVVAALSGETLSLRINGNDFGSYRRCRPGSGMRG</sequence>
<reference evidence="2" key="1">
    <citation type="journal article" date="2016" name="Front. Microbiol.">
        <title>Genome Sequence of the Piezophilic, Mesophilic Sulfate-Reducing Bacterium Desulfovibrio indicus J2T.</title>
        <authorList>
            <person name="Cao J."/>
            <person name="Maignien L."/>
            <person name="Shao Z."/>
            <person name="Alain K."/>
            <person name="Jebbar M."/>
        </authorList>
    </citation>
    <scope>NUCLEOTIDE SEQUENCE</scope>
    <source>
        <strain evidence="2">DSM 16372</strain>
    </source>
</reference>
<name>A0AAV4ZXP8_9HYPH</name>